<dbReference type="EMBL" id="KN646152">
    <property type="protein sequence ID" value="KHN39745.1"/>
    <property type="molecule type" value="Genomic_DNA"/>
</dbReference>
<dbReference type="PROSITE" id="PS00170">
    <property type="entry name" value="CSA_PPIASE_1"/>
    <property type="match status" value="1"/>
</dbReference>
<evidence type="ECO:0000313" key="7">
    <source>
        <dbReference type="EMBL" id="RZB66064.1"/>
    </source>
</evidence>
<dbReference type="GO" id="GO:0016018">
    <property type="term" value="F:cyclosporin A binding"/>
    <property type="evidence" value="ECO:0007669"/>
    <property type="project" value="TreeGrafter"/>
</dbReference>
<dbReference type="EC" id="5.2.1.8" evidence="4"/>
<dbReference type="Proteomes" id="UP000053555">
    <property type="component" value="Unassembled WGS sequence"/>
</dbReference>
<comment type="function">
    <text evidence="4">PPIases accelerate the folding of proteins. It catalyzes the cis-trans isomerization of proline imidic peptide bonds in oligopeptides.</text>
</comment>
<dbReference type="EMBL" id="QZWG01000015">
    <property type="protein sequence ID" value="RZB66064.1"/>
    <property type="molecule type" value="Genomic_DNA"/>
</dbReference>
<dbReference type="PRINTS" id="PR00153">
    <property type="entry name" value="CSAPPISMRASE"/>
</dbReference>
<keyword evidence="2 4" id="KW-0697">Rotamase</keyword>
<evidence type="ECO:0000256" key="2">
    <source>
        <dbReference type="ARBA" id="ARBA00023110"/>
    </source>
</evidence>
<evidence type="ECO:0000259" key="5">
    <source>
        <dbReference type="PROSITE" id="PS50072"/>
    </source>
</evidence>
<dbReference type="InterPro" id="IPR029000">
    <property type="entry name" value="Cyclophilin-like_dom_sf"/>
</dbReference>
<reference evidence="7 8" key="2">
    <citation type="submission" date="2018-09" db="EMBL/GenBank/DDBJ databases">
        <title>A high-quality reference genome of wild soybean provides a powerful tool to mine soybean genomes.</title>
        <authorList>
            <person name="Xie M."/>
            <person name="Chung C.Y.L."/>
            <person name="Li M.-W."/>
            <person name="Wong F.-L."/>
            <person name="Chan T.-F."/>
            <person name="Lam H.-M."/>
        </authorList>
    </citation>
    <scope>NUCLEOTIDE SEQUENCE [LARGE SCALE GENOMIC DNA]</scope>
    <source>
        <strain evidence="8">cv. W05</strain>
        <tissue evidence="7">Hypocotyl of etiolated seedlings</tissue>
    </source>
</reference>
<reference evidence="6" key="1">
    <citation type="submission" date="2014-07" db="EMBL/GenBank/DDBJ databases">
        <title>Identification of a novel salt tolerance gene in wild soybean by whole-genome sequencing.</title>
        <authorList>
            <person name="Lam H.-M."/>
            <person name="Qi X."/>
            <person name="Li M.-W."/>
            <person name="Liu X."/>
            <person name="Xie M."/>
            <person name="Ni M."/>
            <person name="Xu X."/>
        </authorList>
    </citation>
    <scope>NUCLEOTIDE SEQUENCE [LARGE SCALE GENOMIC DNA]</scope>
    <source>
        <tissue evidence="6">Root</tissue>
    </source>
</reference>
<dbReference type="PANTHER" id="PTHR11071:SF538">
    <property type="entry name" value="PEPTIDYL-PROLYL CIS-TRANS ISOMERASE CYP19-1"/>
    <property type="match status" value="1"/>
</dbReference>
<dbReference type="GO" id="GO:0005829">
    <property type="term" value="C:cytosol"/>
    <property type="evidence" value="ECO:0007669"/>
    <property type="project" value="TreeGrafter"/>
</dbReference>
<dbReference type="Pfam" id="PF00160">
    <property type="entry name" value="Pro_isomerase"/>
    <property type="match status" value="1"/>
</dbReference>
<dbReference type="AlphaFoldDB" id="A0A0B2S3E1"/>
<evidence type="ECO:0000256" key="3">
    <source>
        <dbReference type="ARBA" id="ARBA00023235"/>
    </source>
</evidence>
<dbReference type="Gramene" id="XM_028346191.1">
    <property type="protein sequence ID" value="XP_028201992.1"/>
    <property type="gene ID" value="LOC114386218"/>
</dbReference>
<dbReference type="InterPro" id="IPR020892">
    <property type="entry name" value="Cyclophilin-type_PPIase_CS"/>
</dbReference>
<dbReference type="FunFam" id="2.40.100.10:FF:000106">
    <property type="entry name" value="Peptidyl-prolyl cis-trans isomerase"/>
    <property type="match status" value="1"/>
</dbReference>
<evidence type="ECO:0000256" key="4">
    <source>
        <dbReference type="RuleBase" id="RU363019"/>
    </source>
</evidence>
<feature type="domain" description="PPIase cyclophilin-type" evidence="5">
    <location>
        <begin position="7"/>
        <end position="126"/>
    </location>
</feature>
<accession>A0A0B2S3E1</accession>
<dbReference type="PANTHER" id="PTHR11071">
    <property type="entry name" value="PEPTIDYL-PROLYL CIS-TRANS ISOMERASE"/>
    <property type="match status" value="1"/>
</dbReference>
<keyword evidence="3 4" id="KW-0413">Isomerase</keyword>
<organism evidence="6">
    <name type="scientific">Glycine soja</name>
    <name type="common">Wild soybean</name>
    <dbReference type="NCBI Taxonomy" id="3848"/>
    <lineage>
        <taxon>Eukaryota</taxon>
        <taxon>Viridiplantae</taxon>
        <taxon>Streptophyta</taxon>
        <taxon>Embryophyta</taxon>
        <taxon>Tracheophyta</taxon>
        <taxon>Spermatophyta</taxon>
        <taxon>Magnoliopsida</taxon>
        <taxon>eudicotyledons</taxon>
        <taxon>Gunneridae</taxon>
        <taxon>Pentapetalae</taxon>
        <taxon>rosids</taxon>
        <taxon>fabids</taxon>
        <taxon>Fabales</taxon>
        <taxon>Fabaceae</taxon>
        <taxon>Papilionoideae</taxon>
        <taxon>50 kb inversion clade</taxon>
        <taxon>NPAAA clade</taxon>
        <taxon>indigoferoid/millettioid clade</taxon>
        <taxon>Phaseoleae</taxon>
        <taxon>Glycine</taxon>
        <taxon>Glycine subgen. Soja</taxon>
    </lineage>
</organism>
<dbReference type="InterPro" id="IPR002130">
    <property type="entry name" value="Cyclophilin-type_PPIase_dom"/>
</dbReference>
<evidence type="ECO:0000313" key="6">
    <source>
        <dbReference type="EMBL" id="KHN39745.1"/>
    </source>
</evidence>
<keyword evidence="8" id="KW-1185">Reference proteome</keyword>
<dbReference type="Proteomes" id="UP000289340">
    <property type="component" value="Chromosome 15"/>
</dbReference>
<dbReference type="Gene3D" id="2.40.100.10">
    <property type="entry name" value="Cyclophilin-like"/>
    <property type="match status" value="1"/>
</dbReference>
<dbReference type="PROSITE" id="PS50072">
    <property type="entry name" value="CSA_PPIASE_2"/>
    <property type="match status" value="1"/>
</dbReference>
<evidence type="ECO:0000313" key="8">
    <source>
        <dbReference type="Proteomes" id="UP000289340"/>
    </source>
</evidence>
<gene>
    <name evidence="7" type="ORF">D0Y65_041932</name>
    <name evidence="6" type="ORF">glysoja_042374</name>
</gene>
<dbReference type="GO" id="GO:0005886">
    <property type="term" value="C:plasma membrane"/>
    <property type="evidence" value="ECO:0007669"/>
    <property type="project" value="TreeGrafter"/>
</dbReference>
<comment type="similarity">
    <text evidence="1 4">Belongs to the cyclophilin-type PPIase family.</text>
</comment>
<dbReference type="GO" id="GO:0003755">
    <property type="term" value="F:peptidyl-prolyl cis-trans isomerase activity"/>
    <property type="evidence" value="ECO:0007669"/>
    <property type="project" value="UniProtKB-UniRule"/>
</dbReference>
<evidence type="ECO:0000256" key="1">
    <source>
        <dbReference type="ARBA" id="ARBA00007365"/>
    </source>
</evidence>
<comment type="catalytic activity">
    <reaction evidence="4">
        <text>[protein]-peptidylproline (omega=180) = [protein]-peptidylproline (omega=0)</text>
        <dbReference type="Rhea" id="RHEA:16237"/>
        <dbReference type="Rhea" id="RHEA-COMP:10747"/>
        <dbReference type="Rhea" id="RHEA-COMP:10748"/>
        <dbReference type="ChEBI" id="CHEBI:83833"/>
        <dbReference type="ChEBI" id="CHEBI:83834"/>
        <dbReference type="EC" id="5.2.1.8"/>
    </reaction>
</comment>
<dbReference type="SUPFAM" id="SSF50891">
    <property type="entry name" value="Cyclophilin-like"/>
    <property type="match status" value="1"/>
</dbReference>
<name>A0A0B2S3E1_GLYSO</name>
<dbReference type="InterPro" id="IPR024936">
    <property type="entry name" value="Cyclophilin-type_PPIase"/>
</dbReference>
<sequence length="130" mass="14571">MPNPKVFFYMTIGGQLVGRIMMELYANMTPRTAGNFYALCTDEKGVRQSCKPLHYKGSSFHRVILSFMCQGGHFTSEKGSGSKLIYGAKFAVKKHTGPNICSMENASPITNRSQFFICAEKTKWLDEIGR</sequence>
<dbReference type="PIRSF" id="PIRSF001467">
    <property type="entry name" value="Peptidylpro_ismrse"/>
    <property type="match status" value="1"/>
</dbReference>
<protein>
    <recommendedName>
        <fullName evidence="4">Peptidyl-prolyl cis-trans isomerase</fullName>
        <shortName evidence="4">PPIase</shortName>
        <ecNumber evidence="4">5.2.1.8</ecNumber>
    </recommendedName>
</protein>
<dbReference type="GO" id="GO:0006457">
    <property type="term" value="P:protein folding"/>
    <property type="evidence" value="ECO:0007669"/>
    <property type="project" value="InterPro"/>
</dbReference>
<proteinExistence type="inferred from homology"/>